<name>C3Y2G4_BRAFL</name>
<proteinExistence type="predicted"/>
<sequence length="405" mass="44564">MEMRGDGVISRRREASGCVVRRSAEDFSSDLEEVETTQGDTSHLATFKMAAPRTQNFQRGRSPLYVAVPLDFGCPPGGPPNAVAPVPNYYYPYQGRTRHYIDSILESPKRPSELSPPFPVSTLDLMRHNPHRFMTPGSETSDQQSVSSASEGTISPQPLLDDYDACPDEVKNFSLGQKELEMSQPPEKILVPSPTPSTPSPPERIPKKSSTPPPSTTDSDKKAKKTRTTFKYHQVSALEQVFAMTHYPDNDTLDWLTTTLQLPEAKIKVWFQNKRARWKKQRVSEFGTIHPGVPGAQAHYMMTDPWSPHIIPKGAPPAVPKTPLQYTAPTPGSYPPSPTVPLPPRLPLHSVPGLNPTLAATSSIPTLPAASIPSLPSAATTRYALPQYQVPTSVHAQYPKTTVYQ</sequence>
<feature type="DNA-binding region" description="Homeobox" evidence="2">
    <location>
        <begin position="223"/>
        <end position="282"/>
    </location>
</feature>
<comment type="subcellular location">
    <subcellularLocation>
        <location evidence="1 2 3">Nucleus</location>
    </subcellularLocation>
</comment>
<dbReference type="Gene3D" id="1.10.10.60">
    <property type="entry name" value="Homeodomain-like"/>
    <property type="match status" value="1"/>
</dbReference>
<dbReference type="PANTHER" id="PTHR24329">
    <property type="entry name" value="HOMEOBOX PROTEIN ARISTALESS"/>
    <property type="match status" value="1"/>
</dbReference>
<dbReference type="GO" id="GO:0005634">
    <property type="term" value="C:nucleus"/>
    <property type="evidence" value="ECO:0007669"/>
    <property type="project" value="UniProtKB-SubCell"/>
</dbReference>
<keyword evidence="2 3" id="KW-0539">Nucleus</keyword>
<evidence type="ECO:0000256" key="2">
    <source>
        <dbReference type="PROSITE-ProRule" id="PRU00108"/>
    </source>
</evidence>
<protein>
    <submittedName>
        <fullName evidence="6">Paired-like class homeodomain transcription factor protein</fullName>
    </submittedName>
</protein>
<organism>
    <name type="scientific">Branchiostoma floridae</name>
    <name type="common">Florida lancelet</name>
    <name type="synonym">Amphioxus</name>
    <dbReference type="NCBI Taxonomy" id="7739"/>
    <lineage>
        <taxon>Eukaryota</taxon>
        <taxon>Metazoa</taxon>
        <taxon>Chordata</taxon>
        <taxon>Cephalochordata</taxon>
        <taxon>Leptocardii</taxon>
        <taxon>Amphioxiformes</taxon>
        <taxon>Branchiostomatidae</taxon>
        <taxon>Branchiostoma</taxon>
    </lineage>
</organism>
<dbReference type="EMBL" id="GG666481">
    <property type="protein sequence ID" value="EEN65519.1"/>
    <property type="molecule type" value="Genomic_DNA"/>
</dbReference>
<accession>C3Y2G4</accession>
<dbReference type="GO" id="GO:0003677">
    <property type="term" value="F:DNA binding"/>
    <property type="evidence" value="ECO:0007669"/>
    <property type="project" value="UniProtKB-UniRule"/>
</dbReference>
<dbReference type="eggNOG" id="KOG0490">
    <property type="taxonomic scope" value="Eukaryota"/>
</dbReference>
<dbReference type="Pfam" id="PF00046">
    <property type="entry name" value="Homeodomain"/>
    <property type="match status" value="1"/>
</dbReference>
<feature type="compositionally biased region" description="Pro residues" evidence="4">
    <location>
        <begin position="193"/>
        <end position="203"/>
    </location>
</feature>
<feature type="region of interest" description="Disordered" evidence="4">
    <location>
        <begin position="181"/>
        <end position="227"/>
    </location>
</feature>
<feature type="region of interest" description="Disordered" evidence="4">
    <location>
        <begin position="107"/>
        <end position="167"/>
    </location>
</feature>
<evidence type="ECO:0000256" key="4">
    <source>
        <dbReference type="SAM" id="MobiDB-lite"/>
    </source>
</evidence>
<gene>
    <name evidence="6" type="ORF">BRAFLDRAFT_95602</name>
</gene>
<dbReference type="InParanoid" id="C3Y2G4"/>
<evidence type="ECO:0000259" key="5">
    <source>
        <dbReference type="PROSITE" id="PS50071"/>
    </source>
</evidence>
<dbReference type="CDD" id="cd00086">
    <property type="entry name" value="homeodomain"/>
    <property type="match status" value="1"/>
</dbReference>
<dbReference type="PROSITE" id="PS50071">
    <property type="entry name" value="HOMEOBOX_2"/>
    <property type="match status" value="1"/>
</dbReference>
<dbReference type="PANTHER" id="PTHR24329:SF543">
    <property type="entry name" value="FI01017P-RELATED"/>
    <property type="match status" value="1"/>
</dbReference>
<evidence type="ECO:0000313" key="6">
    <source>
        <dbReference type="EMBL" id="EEN65519.1"/>
    </source>
</evidence>
<dbReference type="InterPro" id="IPR009057">
    <property type="entry name" value="Homeodomain-like_sf"/>
</dbReference>
<evidence type="ECO:0000256" key="3">
    <source>
        <dbReference type="RuleBase" id="RU000682"/>
    </source>
</evidence>
<reference evidence="6" key="1">
    <citation type="journal article" date="2008" name="Nature">
        <title>The amphioxus genome and the evolution of the chordate karyotype.</title>
        <authorList>
            <consortium name="US DOE Joint Genome Institute (JGI-PGF)"/>
            <person name="Putnam N.H."/>
            <person name="Butts T."/>
            <person name="Ferrier D.E.K."/>
            <person name="Furlong R.F."/>
            <person name="Hellsten U."/>
            <person name="Kawashima T."/>
            <person name="Robinson-Rechavi M."/>
            <person name="Shoguchi E."/>
            <person name="Terry A."/>
            <person name="Yu J.-K."/>
            <person name="Benito-Gutierrez E.L."/>
            <person name="Dubchak I."/>
            <person name="Garcia-Fernandez J."/>
            <person name="Gibson-Brown J.J."/>
            <person name="Grigoriev I.V."/>
            <person name="Horton A.C."/>
            <person name="de Jong P.J."/>
            <person name="Jurka J."/>
            <person name="Kapitonov V.V."/>
            <person name="Kohara Y."/>
            <person name="Kuroki Y."/>
            <person name="Lindquist E."/>
            <person name="Lucas S."/>
            <person name="Osoegawa K."/>
            <person name="Pennacchio L.A."/>
            <person name="Salamov A.A."/>
            <person name="Satou Y."/>
            <person name="Sauka-Spengler T."/>
            <person name="Schmutz J."/>
            <person name="Shin-I T."/>
            <person name="Toyoda A."/>
            <person name="Bronner-Fraser M."/>
            <person name="Fujiyama A."/>
            <person name="Holland L.Z."/>
            <person name="Holland P.W.H."/>
            <person name="Satoh N."/>
            <person name="Rokhsar D.S."/>
        </authorList>
    </citation>
    <scope>NUCLEOTIDE SEQUENCE [LARGE SCALE GENOMIC DNA]</scope>
    <source>
        <strain evidence="6">S238N-H82</strain>
        <tissue evidence="6">Testes</tissue>
    </source>
</reference>
<dbReference type="SMART" id="SM00389">
    <property type="entry name" value="HOX"/>
    <property type="match status" value="1"/>
</dbReference>
<dbReference type="SUPFAM" id="SSF46689">
    <property type="entry name" value="Homeodomain-like"/>
    <property type="match status" value="1"/>
</dbReference>
<dbReference type="InterPro" id="IPR001356">
    <property type="entry name" value="HD"/>
</dbReference>
<keyword evidence="2 3" id="KW-0371">Homeobox</keyword>
<dbReference type="InterPro" id="IPR050649">
    <property type="entry name" value="Paired_Homeobox_TFs"/>
</dbReference>
<evidence type="ECO:0000256" key="1">
    <source>
        <dbReference type="ARBA" id="ARBA00004123"/>
    </source>
</evidence>
<feature type="domain" description="Homeobox" evidence="5">
    <location>
        <begin position="221"/>
        <end position="281"/>
    </location>
</feature>
<feature type="compositionally biased region" description="Polar residues" evidence="4">
    <location>
        <begin position="137"/>
        <end position="156"/>
    </location>
</feature>
<dbReference type="AlphaFoldDB" id="C3Y2G4"/>
<keyword evidence="2 3" id="KW-0238">DNA-binding</keyword>